<feature type="region of interest" description="Disordered" evidence="1">
    <location>
        <begin position="838"/>
        <end position="872"/>
    </location>
</feature>
<dbReference type="PANTHER" id="PTHR33481">
    <property type="entry name" value="REVERSE TRANSCRIPTASE"/>
    <property type="match status" value="1"/>
</dbReference>
<feature type="compositionally biased region" description="Low complexity" evidence="1">
    <location>
        <begin position="842"/>
        <end position="855"/>
    </location>
</feature>
<dbReference type="EMBL" id="JAPVEB010000004">
    <property type="protein sequence ID" value="KAJ5264476.1"/>
    <property type="molecule type" value="Genomic_DNA"/>
</dbReference>
<dbReference type="InterPro" id="IPR000477">
    <property type="entry name" value="RT_dom"/>
</dbReference>
<feature type="domain" description="Reverse transcriptase" evidence="2">
    <location>
        <begin position="86"/>
        <end position="347"/>
    </location>
</feature>
<gene>
    <name evidence="3" type="ORF">N7505_007269</name>
</gene>
<dbReference type="PANTHER" id="PTHR33481:SF1">
    <property type="entry name" value="ENDONUCLEASE_EXONUCLEASE_PHOSPHATASE DOMAIN-CONTAINING PROTEIN-RELATED"/>
    <property type="match status" value="1"/>
</dbReference>
<sequence length="872" mass="97677">MTADHKEQADELLTKFFPPLPDIIDDKGTRPQRAPVETSAITMEEVERQLLATKSWKAPGEDGLPAIVWKMTWPVVKHGVLELFQASLDEGTLPKQWRHAKIIPLKKPNKENYTIAKAWRPISLLATLGKVLESVIAERISHAVETYGLLPTSHFGARKQRSAEQALLLLQEQIYAAWRGRRVLSLISFDVKGAYNGVCKERLLQRMKARGIPEVLLRWVEAFCSERTATIQINGQASEAQSLPQAGLPQGSPLSPILFLFFNADLVQRQIDGQGGAIAFVDDFTAWVTGPTAQSNRHGIETIINEALDWERRSGATFEADKTAIIHFAPEASKLDSEPFTIKGETVEPRDHIKVLGVIMDTRLKYKEHIARAASKGLEAAMELRRLRGQSPATARQLFTSTVAPVVDYASNVWMHAFKNKNIGPINRVQRVGAQAIVGTFLTVATSVAEAEAHIATVQHRLWRRAAKTWTDIHTLPATNPLRRSTAQIKKFRRYHRSPLYQVADALKSIDMETLETINPFTLAPWEERVQGDGQNVPETQTETGGIMRIAVSSSARNGMVGFGVAIEKQPPRYRKPRLKTFSVTLGARTEPNPYSGELAAMAYALGTLRGLKRCRVTLLTSNKAAALTLKNPRQQSGQEHICQAYKLIKRPRKHENRINNCWVPTSEDNQLLGLAKEQARTATQEDSTPQAQVPRVKSTTLNISRSQAVPKNCLPENVGKHSKRVDAALPGKHTRQLYDRLSWKEASVLAQLRTGMARLDGYLYRINVAELERDKTPTKPLQAYMVEDAIAKHCIPWQLVLMFFARTQVPHEWSSPKYPFTRRQKRAWENLWDEAQAVAQSSRPSSPVRNSPEPKAANSWRGASPVPSRFP</sequence>
<organism evidence="3 4">
    <name type="scientific">Penicillium chrysogenum</name>
    <name type="common">Penicillium notatum</name>
    <dbReference type="NCBI Taxonomy" id="5076"/>
    <lineage>
        <taxon>Eukaryota</taxon>
        <taxon>Fungi</taxon>
        <taxon>Dikarya</taxon>
        <taxon>Ascomycota</taxon>
        <taxon>Pezizomycotina</taxon>
        <taxon>Eurotiomycetes</taxon>
        <taxon>Eurotiomycetidae</taxon>
        <taxon>Eurotiales</taxon>
        <taxon>Aspergillaceae</taxon>
        <taxon>Penicillium</taxon>
        <taxon>Penicillium chrysogenum species complex</taxon>
    </lineage>
</organism>
<dbReference type="Proteomes" id="UP001220256">
    <property type="component" value="Unassembled WGS sequence"/>
</dbReference>
<protein>
    <recommendedName>
        <fullName evidence="2">Reverse transcriptase domain-containing protein</fullName>
    </recommendedName>
</protein>
<accession>A0ABQ8WDH8</accession>
<name>A0ABQ8WDH8_PENCH</name>
<proteinExistence type="predicted"/>
<dbReference type="CDD" id="cd01650">
    <property type="entry name" value="RT_nLTR_like"/>
    <property type="match status" value="1"/>
</dbReference>
<evidence type="ECO:0000256" key="1">
    <source>
        <dbReference type="SAM" id="MobiDB-lite"/>
    </source>
</evidence>
<evidence type="ECO:0000313" key="3">
    <source>
        <dbReference type="EMBL" id="KAJ5264476.1"/>
    </source>
</evidence>
<evidence type="ECO:0000313" key="4">
    <source>
        <dbReference type="Proteomes" id="UP001220256"/>
    </source>
</evidence>
<comment type="caution">
    <text evidence="3">The sequence shown here is derived from an EMBL/GenBank/DDBJ whole genome shotgun (WGS) entry which is preliminary data.</text>
</comment>
<dbReference type="InterPro" id="IPR043502">
    <property type="entry name" value="DNA/RNA_pol_sf"/>
</dbReference>
<dbReference type="PROSITE" id="PS50878">
    <property type="entry name" value="RT_POL"/>
    <property type="match status" value="1"/>
</dbReference>
<reference evidence="3 4" key="1">
    <citation type="journal article" date="2023" name="IMA Fungus">
        <title>Comparative genomic study of the Penicillium genus elucidates a diverse pangenome and 15 lateral gene transfer events.</title>
        <authorList>
            <person name="Petersen C."/>
            <person name="Sorensen T."/>
            <person name="Nielsen M.R."/>
            <person name="Sondergaard T.E."/>
            <person name="Sorensen J.L."/>
            <person name="Fitzpatrick D.A."/>
            <person name="Frisvad J.C."/>
            <person name="Nielsen K.L."/>
        </authorList>
    </citation>
    <scope>NUCLEOTIDE SEQUENCE [LARGE SCALE GENOMIC DNA]</scope>
    <source>
        <strain evidence="3 4">IBT 3361</strain>
    </source>
</reference>
<evidence type="ECO:0000259" key="2">
    <source>
        <dbReference type="PROSITE" id="PS50878"/>
    </source>
</evidence>
<dbReference type="Pfam" id="PF00078">
    <property type="entry name" value="RVT_1"/>
    <property type="match status" value="1"/>
</dbReference>
<dbReference type="SUPFAM" id="SSF56672">
    <property type="entry name" value="DNA/RNA polymerases"/>
    <property type="match status" value="1"/>
</dbReference>
<keyword evidence="4" id="KW-1185">Reference proteome</keyword>